<dbReference type="RefSeq" id="XP_025571679.1">
    <property type="nucleotide sequence ID" value="XM_025714139.1"/>
</dbReference>
<accession>A0A395GPB9</accession>
<dbReference type="EMBL" id="KZ824464">
    <property type="protein sequence ID" value="RAK97351.1"/>
    <property type="molecule type" value="Genomic_DNA"/>
</dbReference>
<dbReference type="Proteomes" id="UP000249402">
    <property type="component" value="Unassembled WGS sequence"/>
</dbReference>
<gene>
    <name evidence="2" type="ORF">BO80DRAFT_194284</name>
</gene>
<dbReference type="GeneID" id="37219004"/>
<evidence type="ECO:0000256" key="1">
    <source>
        <dbReference type="SAM" id="MobiDB-lite"/>
    </source>
</evidence>
<protein>
    <submittedName>
        <fullName evidence="2">Uncharacterized protein</fullName>
    </submittedName>
</protein>
<dbReference type="VEuPathDB" id="FungiDB:BO80DRAFT_194284"/>
<feature type="compositionally biased region" description="Polar residues" evidence="1">
    <location>
        <begin position="59"/>
        <end position="69"/>
    </location>
</feature>
<feature type="region of interest" description="Disordered" evidence="1">
    <location>
        <begin position="32"/>
        <end position="69"/>
    </location>
</feature>
<evidence type="ECO:0000313" key="3">
    <source>
        <dbReference type="Proteomes" id="UP000249402"/>
    </source>
</evidence>
<organism evidence="2 3">
    <name type="scientific">Aspergillus ibericus CBS 121593</name>
    <dbReference type="NCBI Taxonomy" id="1448316"/>
    <lineage>
        <taxon>Eukaryota</taxon>
        <taxon>Fungi</taxon>
        <taxon>Dikarya</taxon>
        <taxon>Ascomycota</taxon>
        <taxon>Pezizomycotina</taxon>
        <taxon>Eurotiomycetes</taxon>
        <taxon>Eurotiomycetidae</taxon>
        <taxon>Eurotiales</taxon>
        <taxon>Aspergillaceae</taxon>
        <taxon>Aspergillus</taxon>
        <taxon>Aspergillus subgen. Circumdati</taxon>
    </lineage>
</organism>
<evidence type="ECO:0000313" key="2">
    <source>
        <dbReference type="EMBL" id="RAK97351.1"/>
    </source>
</evidence>
<name>A0A395GPB9_9EURO</name>
<proteinExistence type="predicted"/>
<keyword evidence="3" id="KW-1185">Reference proteome</keyword>
<dbReference type="AlphaFoldDB" id="A0A395GPB9"/>
<sequence length="69" mass="7644">MSAAGNGELHHVRSLACKRPVIARSNLPHHVMGLHPKVGRSELDRIKQSRIPHPVSPRLGSSQIQFRGH</sequence>
<reference evidence="2 3" key="1">
    <citation type="submission" date="2018-02" db="EMBL/GenBank/DDBJ databases">
        <title>The genomes of Aspergillus section Nigri reveals drivers in fungal speciation.</title>
        <authorList>
            <consortium name="DOE Joint Genome Institute"/>
            <person name="Vesth T.C."/>
            <person name="Nybo J."/>
            <person name="Theobald S."/>
            <person name="Brandl J."/>
            <person name="Frisvad J.C."/>
            <person name="Nielsen K.F."/>
            <person name="Lyhne E.K."/>
            <person name="Kogle M.E."/>
            <person name="Kuo A."/>
            <person name="Riley R."/>
            <person name="Clum A."/>
            <person name="Nolan M."/>
            <person name="Lipzen A."/>
            <person name="Salamov A."/>
            <person name="Henrissat B."/>
            <person name="Wiebenga A."/>
            <person name="De vries R.P."/>
            <person name="Grigoriev I.V."/>
            <person name="Mortensen U.H."/>
            <person name="Andersen M.R."/>
            <person name="Baker S.E."/>
        </authorList>
    </citation>
    <scope>NUCLEOTIDE SEQUENCE [LARGE SCALE GENOMIC DNA]</scope>
    <source>
        <strain evidence="2 3">CBS 121593</strain>
    </source>
</reference>